<keyword evidence="3" id="KW-1185">Reference proteome</keyword>
<protein>
    <submittedName>
        <fullName evidence="2">3-oxoacyl-[acyl-carrier protein] reductase</fullName>
    </submittedName>
</protein>
<proteinExistence type="inferred from homology"/>
<name>A0A1G7PK91_9BACT</name>
<dbReference type="EMBL" id="FNAN01000013">
    <property type="protein sequence ID" value="SDF86677.1"/>
    <property type="molecule type" value="Genomic_DNA"/>
</dbReference>
<accession>A0A1G7PK91</accession>
<dbReference type="InterPro" id="IPR036291">
    <property type="entry name" value="NAD(P)-bd_dom_sf"/>
</dbReference>
<dbReference type="InterPro" id="IPR002347">
    <property type="entry name" value="SDR_fam"/>
</dbReference>
<dbReference type="Pfam" id="PF13561">
    <property type="entry name" value="adh_short_C2"/>
    <property type="match status" value="1"/>
</dbReference>
<evidence type="ECO:0000256" key="1">
    <source>
        <dbReference type="ARBA" id="ARBA00006484"/>
    </source>
</evidence>
<dbReference type="Proteomes" id="UP000198748">
    <property type="component" value="Unassembled WGS sequence"/>
</dbReference>
<dbReference type="PRINTS" id="PR00081">
    <property type="entry name" value="GDHRDH"/>
</dbReference>
<dbReference type="PRINTS" id="PR00080">
    <property type="entry name" value="SDRFAMILY"/>
</dbReference>
<dbReference type="FunFam" id="3.40.50.720:FF:000084">
    <property type="entry name" value="Short-chain dehydrogenase reductase"/>
    <property type="match status" value="1"/>
</dbReference>
<evidence type="ECO:0000313" key="3">
    <source>
        <dbReference type="Proteomes" id="UP000198748"/>
    </source>
</evidence>
<dbReference type="STRING" id="659014.SAMN04487996_11339"/>
<evidence type="ECO:0000313" key="2">
    <source>
        <dbReference type="EMBL" id="SDF86677.1"/>
    </source>
</evidence>
<gene>
    <name evidence="2" type="ORF">SAMN04487996_11339</name>
</gene>
<dbReference type="PANTHER" id="PTHR42879:SF2">
    <property type="entry name" value="3-OXOACYL-[ACYL-CARRIER-PROTEIN] REDUCTASE FABG"/>
    <property type="match status" value="1"/>
</dbReference>
<dbReference type="RefSeq" id="WP_090154388.1">
    <property type="nucleotide sequence ID" value="NZ_FNAN01000013.1"/>
</dbReference>
<dbReference type="PANTHER" id="PTHR42879">
    <property type="entry name" value="3-OXOACYL-(ACYL-CARRIER-PROTEIN) REDUCTASE"/>
    <property type="match status" value="1"/>
</dbReference>
<dbReference type="OrthoDB" id="9804774at2"/>
<dbReference type="SUPFAM" id="SSF51735">
    <property type="entry name" value="NAD(P)-binding Rossmann-fold domains"/>
    <property type="match status" value="1"/>
</dbReference>
<sequence>MDLHLKGKTALVTGASQGIGRAIVKELAREGVRVFATARNEELLNSLQAELAAEAATVPVVFAQDFVAPDGPKRIAEAALAALGEVDILINNAGQSRPVEITGPEQPWTDSMALDFDRPRQLTQELLPHMTARRQGVILNLTSTYELRSINVSAVAKASMAVWTKQLAGQVGQFNIRVNTLQPGLIDTNNIRPYFSEEERKAFATREIPLGDFGQPQDMADMAVFLVSPRARYVTGAAVVVDGGMRHYPF</sequence>
<dbReference type="Gene3D" id="3.40.50.720">
    <property type="entry name" value="NAD(P)-binding Rossmann-like Domain"/>
    <property type="match status" value="1"/>
</dbReference>
<organism evidence="2 3">
    <name type="scientific">Dyadobacter soli</name>
    <dbReference type="NCBI Taxonomy" id="659014"/>
    <lineage>
        <taxon>Bacteria</taxon>
        <taxon>Pseudomonadati</taxon>
        <taxon>Bacteroidota</taxon>
        <taxon>Cytophagia</taxon>
        <taxon>Cytophagales</taxon>
        <taxon>Spirosomataceae</taxon>
        <taxon>Dyadobacter</taxon>
    </lineage>
</organism>
<comment type="similarity">
    <text evidence="1">Belongs to the short-chain dehydrogenases/reductases (SDR) family.</text>
</comment>
<dbReference type="InterPro" id="IPR050259">
    <property type="entry name" value="SDR"/>
</dbReference>
<reference evidence="3" key="1">
    <citation type="submission" date="2016-10" db="EMBL/GenBank/DDBJ databases">
        <authorList>
            <person name="Varghese N."/>
            <person name="Submissions S."/>
        </authorList>
    </citation>
    <scope>NUCLEOTIDE SEQUENCE [LARGE SCALE GENOMIC DNA]</scope>
    <source>
        <strain evidence="3">DSM 25329</strain>
    </source>
</reference>
<dbReference type="AlphaFoldDB" id="A0A1G7PK91"/>